<name>A0A6V7X8H2_MELEN</name>
<evidence type="ECO:0000313" key="3">
    <source>
        <dbReference type="Proteomes" id="UP000580250"/>
    </source>
</evidence>
<organism evidence="2 3">
    <name type="scientific">Meloidogyne enterolobii</name>
    <name type="common">Root-knot nematode worm</name>
    <name type="synonym">Meloidogyne mayaguensis</name>
    <dbReference type="NCBI Taxonomy" id="390850"/>
    <lineage>
        <taxon>Eukaryota</taxon>
        <taxon>Metazoa</taxon>
        <taxon>Ecdysozoa</taxon>
        <taxon>Nematoda</taxon>
        <taxon>Chromadorea</taxon>
        <taxon>Rhabditida</taxon>
        <taxon>Tylenchina</taxon>
        <taxon>Tylenchomorpha</taxon>
        <taxon>Tylenchoidea</taxon>
        <taxon>Meloidogynidae</taxon>
        <taxon>Meloidogyninae</taxon>
        <taxon>Meloidogyne</taxon>
    </lineage>
</organism>
<feature type="signal peptide" evidence="1">
    <location>
        <begin position="1"/>
        <end position="21"/>
    </location>
</feature>
<accession>A0A6V7X8H2</accession>
<keyword evidence="1" id="KW-0732">Signal</keyword>
<dbReference type="AlphaFoldDB" id="A0A6V7X8H2"/>
<dbReference type="EMBL" id="CAJEWN010001234">
    <property type="protein sequence ID" value="CAD2195646.1"/>
    <property type="molecule type" value="Genomic_DNA"/>
</dbReference>
<gene>
    <name evidence="2" type="ORF">MENT_LOCUS48752</name>
</gene>
<feature type="chain" id="PRO_5028113520" evidence="1">
    <location>
        <begin position="22"/>
        <end position="327"/>
    </location>
</feature>
<protein>
    <submittedName>
        <fullName evidence="2">Uncharacterized protein</fullName>
    </submittedName>
</protein>
<evidence type="ECO:0000256" key="1">
    <source>
        <dbReference type="SAM" id="SignalP"/>
    </source>
</evidence>
<evidence type="ECO:0000313" key="2">
    <source>
        <dbReference type="EMBL" id="CAD2195646.1"/>
    </source>
</evidence>
<comment type="caution">
    <text evidence="2">The sequence shown here is derived from an EMBL/GenBank/DDBJ whole genome shotgun (WGS) entry which is preliminary data.</text>
</comment>
<proteinExistence type="predicted"/>
<sequence length="327" mass="39145">MKYSLIFILFFLIFLPSNNTGYPLENYFRRMTNWVHEKIWGLESAFISNPASMELKNQLLANYYKEYLLAETKKKAKEIKLKISSTTFLSINKRLMERYNKQIDFLNDKVTAFDFNDNVVELNILEYFEGIRKAIYINGPNNDNLCWLVQVFERLKFKIIVVKKTGIISNLAVFECDRGNNLVNQDVYLKELIIEGNFIEFYNSVMKNKYFLESIKNEIVENKNEKRLIKIRKRLEKMFGLDRVAILSERFPEIFGGNFVKLDNIIIELYKIKFTPKVVNTIDWKNWNVLNYFIYKEWEIKKHEEILKEIEKNEGKVISKYKKFPKD</sequence>
<dbReference type="Proteomes" id="UP000580250">
    <property type="component" value="Unassembled WGS sequence"/>
</dbReference>
<reference evidence="2 3" key="1">
    <citation type="submission" date="2020-08" db="EMBL/GenBank/DDBJ databases">
        <authorList>
            <person name="Koutsovoulos G."/>
            <person name="Danchin GJ E."/>
        </authorList>
    </citation>
    <scope>NUCLEOTIDE SEQUENCE [LARGE SCALE GENOMIC DNA]</scope>
</reference>